<keyword evidence="3 13" id="KW-0723">Serine/threonine-protein kinase</keyword>
<evidence type="ECO:0000256" key="1">
    <source>
        <dbReference type="ARBA" id="ARBA00005354"/>
    </source>
</evidence>
<comment type="catalytic activity">
    <reaction evidence="10">
        <text>L-threonyl-[protein] + ATP = O-phospho-L-threonyl-[protein] + ADP + H(+)</text>
        <dbReference type="Rhea" id="RHEA:46608"/>
        <dbReference type="Rhea" id="RHEA-COMP:11060"/>
        <dbReference type="Rhea" id="RHEA-COMP:11605"/>
        <dbReference type="ChEBI" id="CHEBI:15378"/>
        <dbReference type="ChEBI" id="CHEBI:30013"/>
        <dbReference type="ChEBI" id="CHEBI:30616"/>
        <dbReference type="ChEBI" id="CHEBI:61977"/>
        <dbReference type="ChEBI" id="CHEBI:456216"/>
        <dbReference type="EC" id="2.7.11.17"/>
    </reaction>
</comment>
<dbReference type="Ensembl" id="ENSAPOT00000026890.1">
    <property type="protein sequence ID" value="ENSAPOP00000032708.1"/>
    <property type="gene ID" value="ENSAPOG00000020867.1"/>
</dbReference>
<accession>A0A3Q1GQL8</accession>
<evidence type="ECO:0000256" key="3">
    <source>
        <dbReference type="ARBA" id="ARBA00022527"/>
    </source>
</evidence>
<keyword evidence="14" id="KW-0472">Membrane</keyword>
<keyword evidence="7" id="KW-0418">Kinase</keyword>
<keyword evidence="17" id="KW-1185">Reference proteome</keyword>
<dbReference type="GO" id="GO:0005516">
    <property type="term" value="F:calmodulin binding"/>
    <property type="evidence" value="ECO:0007669"/>
    <property type="project" value="UniProtKB-KW"/>
</dbReference>
<dbReference type="Pfam" id="PF00069">
    <property type="entry name" value="Pkinase"/>
    <property type="match status" value="1"/>
</dbReference>
<dbReference type="InterPro" id="IPR017441">
    <property type="entry name" value="Protein_kinase_ATP_BS"/>
</dbReference>
<comment type="catalytic activity">
    <reaction evidence="11">
        <text>L-seryl-[protein] + ATP = O-phospho-L-seryl-[protein] + ADP + H(+)</text>
        <dbReference type="Rhea" id="RHEA:17989"/>
        <dbReference type="Rhea" id="RHEA-COMP:9863"/>
        <dbReference type="Rhea" id="RHEA-COMP:11604"/>
        <dbReference type="ChEBI" id="CHEBI:15378"/>
        <dbReference type="ChEBI" id="CHEBI:29999"/>
        <dbReference type="ChEBI" id="CHEBI:30616"/>
        <dbReference type="ChEBI" id="CHEBI:83421"/>
        <dbReference type="ChEBI" id="CHEBI:456216"/>
        <dbReference type="EC" id="2.7.11.17"/>
    </reaction>
</comment>
<dbReference type="InterPro" id="IPR013543">
    <property type="entry name" value="Ca/CaM-dep_prot_kinase-assoc"/>
</dbReference>
<evidence type="ECO:0000256" key="7">
    <source>
        <dbReference type="ARBA" id="ARBA00022777"/>
    </source>
</evidence>
<dbReference type="FunFam" id="3.30.200.20:FF:000002">
    <property type="entry name" value="Calcium/calmodulin-dependent protein kinase type II subunit delta isoform 2"/>
    <property type="match status" value="1"/>
</dbReference>
<evidence type="ECO:0000256" key="5">
    <source>
        <dbReference type="ARBA" id="ARBA00022679"/>
    </source>
</evidence>
<dbReference type="GO" id="GO:0007613">
    <property type="term" value="P:memory"/>
    <property type="evidence" value="ECO:0007669"/>
    <property type="project" value="UniProtKB-ARBA"/>
</dbReference>
<dbReference type="InterPro" id="IPR008271">
    <property type="entry name" value="Ser/Thr_kinase_AS"/>
</dbReference>
<dbReference type="InterPro" id="IPR000719">
    <property type="entry name" value="Prot_kinase_dom"/>
</dbReference>
<dbReference type="GO" id="GO:0030424">
    <property type="term" value="C:axon"/>
    <property type="evidence" value="ECO:0007669"/>
    <property type="project" value="UniProtKB-ARBA"/>
</dbReference>
<keyword evidence="6 12" id="KW-0547">Nucleotide-binding</keyword>
<feature type="domain" description="Protein kinase" evidence="15">
    <location>
        <begin position="13"/>
        <end position="271"/>
    </location>
</feature>
<comment type="similarity">
    <text evidence="1">Belongs to the protein kinase superfamily. CAMK Ser/Thr protein kinase family. CaMK subfamily.</text>
</comment>
<feature type="transmembrane region" description="Helical" evidence="14">
    <location>
        <begin position="306"/>
        <end position="328"/>
    </location>
</feature>
<evidence type="ECO:0000256" key="9">
    <source>
        <dbReference type="ARBA" id="ARBA00022860"/>
    </source>
</evidence>
<evidence type="ECO:0000313" key="16">
    <source>
        <dbReference type="Ensembl" id="ENSAPOP00000032708.1"/>
    </source>
</evidence>
<dbReference type="AlphaFoldDB" id="A0A3Q1GQL8"/>
<dbReference type="Pfam" id="PF08332">
    <property type="entry name" value="CaMKII_AD"/>
    <property type="match status" value="1"/>
</dbReference>
<dbReference type="Proteomes" id="UP000257200">
    <property type="component" value="Unplaced"/>
</dbReference>
<evidence type="ECO:0000313" key="17">
    <source>
        <dbReference type="Proteomes" id="UP000257200"/>
    </source>
</evidence>
<feature type="transmembrane region" description="Helical" evidence="14">
    <location>
        <begin position="194"/>
        <end position="213"/>
    </location>
</feature>
<evidence type="ECO:0000256" key="6">
    <source>
        <dbReference type="ARBA" id="ARBA00022741"/>
    </source>
</evidence>
<proteinExistence type="inferred from homology"/>
<keyword evidence="9" id="KW-0112">Calmodulin-binding</keyword>
<dbReference type="GO" id="GO:0005524">
    <property type="term" value="F:ATP binding"/>
    <property type="evidence" value="ECO:0007669"/>
    <property type="project" value="UniProtKB-UniRule"/>
</dbReference>
<dbReference type="Gene3D" id="3.30.200.20">
    <property type="entry name" value="Phosphorylase Kinase, domain 1"/>
    <property type="match status" value="1"/>
</dbReference>
<dbReference type="PROSITE" id="PS00108">
    <property type="entry name" value="PROTEIN_KINASE_ST"/>
    <property type="match status" value="1"/>
</dbReference>
<evidence type="ECO:0000256" key="11">
    <source>
        <dbReference type="ARBA" id="ARBA00047430"/>
    </source>
</evidence>
<name>A0A3Q1GQL8_9TELE</name>
<dbReference type="GeneTree" id="ENSGT00940000155150"/>
<dbReference type="Gene3D" id="6.10.140.620">
    <property type="match status" value="1"/>
</dbReference>
<dbReference type="Gene3D" id="1.10.510.10">
    <property type="entry name" value="Transferase(Phosphotransferase) domain 1"/>
    <property type="match status" value="1"/>
</dbReference>
<dbReference type="InterPro" id="IPR011009">
    <property type="entry name" value="Kinase-like_dom_sf"/>
</dbReference>
<dbReference type="GO" id="GO:0007154">
    <property type="term" value="P:cell communication"/>
    <property type="evidence" value="ECO:0007669"/>
    <property type="project" value="UniProtKB-ARBA"/>
</dbReference>
<evidence type="ECO:0000256" key="12">
    <source>
        <dbReference type="PROSITE-ProRule" id="PRU10141"/>
    </source>
</evidence>
<evidence type="ECO:0000256" key="8">
    <source>
        <dbReference type="ARBA" id="ARBA00022840"/>
    </source>
</evidence>
<dbReference type="Gene3D" id="3.10.450.50">
    <property type="match status" value="1"/>
</dbReference>
<dbReference type="GO" id="GO:0023052">
    <property type="term" value="P:signaling"/>
    <property type="evidence" value="ECO:0007669"/>
    <property type="project" value="UniProtKB-ARBA"/>
</dbReference>
<dbReference type="EC" id="2.7.11.17" evidence="2"/>
<organism evidence="16 17">
    <name type="scientific">Acanthochromis polyacanthus</name>
    <name type="common">spiny chromis</name>
    <dbReference type="NCBI Taxonomy" id="80966"/>
    <lineage>
        <taxon>Eukaryota</taxon>
        <taxon>Metazoa</taxon>
        <taxon>Chordata</taxon>
        <taxon>Craniata</taxon>
        <taxon>Vertebrata</taxon>
        <taxon>Euteleostomi</taxon>
        <taxon>Actinopterygii</taxon>
        <taxon>Neopterygii</taxon>
        <taxon>Teleostei</taxon>
        <taxon>Neoteleostei</taxon>
        <taxon>Acanthomorphata</taxon>
        <taxon>Ovalentaria</taxon>
        <taxon>Pomacentridae</taxon>
        <taxon>Acanthochromis</taxon>
    </lineage>
</organism>
<dbReference type="GO" id="GO:0010468">
    <property type="term" value="P:regulation of gene expression"/>
    <property type="evidence" value="ECO:0007669"/>
    <property type="project" value="UniProtKB-ARBA"/>
</dbReference>
<dbReference type="GO" id="GO:0004683">
    <property type="term" value="F:calcium/calmodulin-dependent protein kinase activity"/>
    <property type="evidence" value="ECO:0007669"/>
    <property type="project" value="UniProtKB-EC"/>
</dbReference>
<protein>
    <recommendedName>
        <fullName evidence="2">calcium/calmodulin-dependent protein kinase</fullName>
        <ecNumber evidence="2">2.7.11.17</ecNumber>
    </recommendedName>
</protein>
<keyword evidence="4" id="KW-0597">Phosphoprotein</keyword>
<dbReference type="PROSITE" id="PS00107">
    <property type="entry name" value="PROTEIN_KINASE_ATP"/>
    <property type="match status" value="1"/>
</dbReference>
<sequence length="468" mass="53127">MATVICTRFTEEYQLYEELGKGAFSVVRRCVKVLSGQEYAAKIINTKKLSARDHQKLDREARICRLLKHPNIVRLHDSISEEAHHYLIFDLVTGGELFEDIVAREYYSEADASHCIQQILEAVLHCHQMGVVHRDLKPENLLLASKSKGAAVKLADFGLAIEVEGDQQAWFGFAGTPGYLSPEVLRKDPYGKAVDLWACGVILYILLVGYPPFWDEDQHRLYQQIKAGAYDFPSPEWDTVTPEAKDLINKMLTINPAKRITAAEALKHPWISHRSTVASCMHRQETVECLKKFNARRKLKVETLTFMSLSLFGCLVSLCSCSVSFWLFCVSSSFLRKQDIIKVTEQLIEAISNGDFESYTKMCDPAVTAFEPEALGNLVEGLDFHRFYFENLWSKNSKPVHTTILNPHIHLVGDEAACIAYIRVTQYIDANGTPRTAQSEETRVWHRRDGKWQIVHFHRSGSASTLSK</sequence>
<keyword evidence="5" id="KW-0808">Transferase</keyword>
<dbReference type="FunFam" id="1.10.510.10:FF:000001">
    <property type="entry name" value="Calcium/calmodulin-dependent protein kinase type II subunit delta"/>
    <property type="match status" value="1"/>
</dbReference>
<evidence type="ECO:0000259" key="15">
    <source>
        <dbReference type="PROSITE" id="PS50011"/>
    </source>
</evidence>
<dbReference type="InterPro" id="IPR032710">
    <property type="entry name" value="NTF2-like_dom_sf"/>
</dbReference>
<keyword evidence="8 12" id="KW-0067">ATP-binding</keyword>
<dbReference type="SMART" id="SM00220">
    <property type="entry name" value="S_TKc"/>
    <property type="match status" value="1"/>
</dbReference>
<reference evidence="16" key="2">
    <citation type="submission" date="2025-09" db="UniProtKB">
        <authorList>
            <consortium name="Ensembl"/>
        </authorList>
    </citation>
    <scope>IDENTIFICATION</scope>
</reference>
<evidence type="ECO:0000256" key="2">
    <source>
        <dbReference type="ARBA" id="ARBA00012434"/>
    </source>
</evidence>
<evidence type="ECO:0000256" key="14">
    <source>
        <dbReference type="SAM" id="Phobius"/>
    </source>
</evidence>
<dbReference type="SUPFAM" id="SSF54427">
    <property type="entry name" value="NTF2-like"/>
    <property type="match status" value="1"/>
</dbReference>
<dbReference type="FunFam" id="3.10.450.50:FF:000009">
    <property type="entry name" value="Calcium/calmodulin-dependent protein kinase type II"/>
    <property type="match status" value="1"/>
</dbReference>
<keyword evidence="14" id="KW-0812">Transmembrane</keyword>
<evidence type="ECO:0000256" key="13">
    <source>
        <dbReference type="RuleBase" id="RU000304"/>
    </source>
</evidence>
<dbReference type="SUPFAM" id="SSF56112">
    <property type="entry name" value="Protein kinase-like (PK-like)"/>
    <property type="match status" value="1"/>
</dbReference>
<dbReference type="PANTHER" id="PTHR24347">
    <property type="entry name" value="SERINE/THREONINE-PROTEIN KINASE"/>
    <property type="match status" value="1"/>
</dbReference>
<feature type="binding site" evidence="12">
    <location>
        <position position="42"/>
    </location>
    <ligand>
        <name>ATP</name>
        <dbReference type="ChEBI" id="CHEBI:30616"/>
    </ligand>
</feature>
<evidence type="ECO:0000256" key="10">
    <source>
        <dbReference type="ARBA" id="ARBA00047307"/>
    </source>
</evidence>
<dbReference type="PROSITE" id="PS50011">
    <property type="entry name" value="PROTEIN_KINASE_DOM"/>
    <property type="match status" value="1"/>
</dbReference>
<keyword evidence="14" id="KW-1133">Transmembrane helix</keyword>
<reference evidence="16" key="1">
    <citation type="submission" date="2025-08" db="UniProtKB">
        <authorList>
            <consortium name="Ensembl"/>
        </authorList>
    </citation>
    <scope>IDENTIFICATION</scope>
</reference>
<dbReference type="CDD" id="cd14086">
    <property type="entry name" value="STKc_CaMKII"/>
    <property type="match status" value="1"/>
</dbReference>
<evidence type="ECO:0000256" key="4">
    <source>
        <dbReference type="ARBA" id="ARBA00022553"/>
    </source>
</evidence>